<keyword evidence="5 6" id="KW-0472">Membrane</keyword>
<feature type="transmembrane region" description="Helical" evidence="6">
    <location>
        <begin position="213"/>
        <end position="235"/>
    </location>
</feature>
<feature type="transmembrane region" description="Helical" evidence="6">
    <location>
        <begin position="128"/>
        <end position="147"/>
    </location>
</feature>
<dbReference type="Proteomes" id="UP000252792">
    <property type="component" value="Unassembled WGS sequence"/>
</dbReference>
<dbReference type="AlphaFoldDB" id="A0A366J474"/>
<dbReference type="EMBL" id="QNSE01000010">
    <property type="protein sequence ID" value="RBP81149.1"/>
    <property type="molecule type" value="Genomic_DNA"/>
</dbReference>
<keyword evidence="4 6" id="KW-1133">Transmembrane helix</keyword>
<comment type="caution">
    <text evidence="8">The sequence shown here is derived from an EMBL/GenBank/DDBJ whole genome shotgun (WGS) entry which is preliminary data.</text>
</comment>
<name>A0A366J474_9GAMM</name>
<feature type="transmembrane region" description="Helical" evidence="6">
    <location>
        <begin position="7"/>
        <end position="28"/>
    </location>
</feature>
<feature type="transmembrane region" description="Helical" evidence="6">
    <location>
        <begin position="153"/>
        <end position="174"/>
    </location>
</feature>
<dbReference type="OrthoDB" id="8162550at2"/>
<evidence type="ECO:0000256" key="6">
    <source>
        <dbReference type="SAM" id="Phobius"/>
    </source>
</evidence>
<feature type="transmembrane region" description="Helical" evidence="6">
    <location>
        <begin position="40"/>
        <end position="61"/>
    </location>
</feature>
<dbReference type="InterPro" id="IPR037185">
    <property type="entry name" value="EmrE-like"/>
</dbReference>
<dbReference type="InterPro" id="IPR000620">
    <property type="entry name" value="EamA_dom"/>
</dbReference>
<dbReference type="GO" id="GO:0016020">
    <property type="term" value="C:membrane"/>
    <property type="evidence" value="ECO:0007669"/>
    <property type="project" value="UniProtKB-SubCell"/>
</dbReference>
<keyword evidence="3 6" id="KW-0812">Transmembrane</keyword>
<feature type="transmembrane region" description="Helical" evidence="6">
    <location>
        <begin position="181"/>
        <end position="201"/>
    </location>
</feature>
<protein>
    <submittedName>
        <fullName evidence="8">EamA-like transporter family protein</fullName>
    </submittedName>
</protein>
<dbReference type="RefSeq" id="WP_113917457.1">
    <property type="nucleotide sequence ID" value="NZ_QNSE01000010.1"/>
</dbReference>
<dbReference type="SUPFAM" id="SSF103481">
    <property type="entry name" value="Multidrug resistance efflux transporter EmrE"/>
    <property type="match status" value="2"/>
</dbReference>
<dbReference type="PANTHER" id="PTHR32322">
    <property type="entry name" value="INNER MEMBRANE TRANSPORTER"/>
    <property type="match status" value="1"/>
</dbReference>
<feature type="transmembrane region" description="Helical" evidence="6">
    <location>
        <begin position="99"/>
        <end position="119"/>
    </location>
</feature>
<feature type="transmembrane region" description="Helical" evidence="6">
    <location>
        <begin position="247"/>
        <end position="266"/>
    </location>
</feature>
<comment type="subcellular location">
    <subcellularLocation>
        <location evidence="1">Membrane</location>
        <topology evidence="1">Multi-pass membrane protein</topology>
    </subcellularLocation>
</comment>
<evidence type="ECO:0000259" key="7">
    <source>
        <dbReference type="Pfam" id="PF00892"/>
    </source>
</evidence>
<feature type="transmembrane region" description="Helical" evidence="6">
    <location>
        <begin position="272"/>
        <end position="292"/>
    </location>
</feature>
<evidence type="ECO:0000256" key="3">
    <source>
        <dbReference type="ARBA" id="ARBA00022692"/>
    </source>
</evidence>
<comment type="similarity">
    <text evidence="2">Belongs to the EamA transporter family.</text>
</comment>
<feature type="domain" description="EamA" evidence="7">
    <location>
        <begin position="10"/>
        <end position="141"/>
    </location>
</feature>
<accession>A0A366J474</accession>
<dbReference type="PANTHER" id="PTHR32322:SF2">
    <property type="entry name" value="EAMA DOMAIN-CONTAINING PROTEIN"/>
    <property type="match status" value="1"/>
</dbReference>
<gene>
    <name evidence="8" type="ORF">DFP80_110119</name>
</gene>
<proteinExistence type="inferred from homology"/>
<dbReference type="InterPro" id="IPR050638">
    <property type="entry name" value="AA-Vitamin_Transporters"/>
</dbReference>
<evidence type="ECO:0000256" key="4">
    <source>
        <dbReference type="ARBA" id="ARBA00022989"/>
    </source>
</evidence>
<evidence type="ECO:0000256" key="2">
    <source>
        <dbReference type="ARBA" id="ARBA00007362"/>
    </source>
</evidence>
<evidence type="ECO:0000313" key="8">
    <source>
        <dbReference type="EMBL" id="RBP81149.1"/>
    </source>
</evidence>
<feature type="domain" description="EamA" evidence="7">
    <location>
        <begin position="155"/>
        <end position="288"/>
    </location>
</feature>
<sequence length="305" mass="32637">MEIKTKDIILGVCTGLVASLIWGSWPVISKLAQIQNITSIEITILRFGFSGVILLPVLFYCSVSLRLLCTKGLILAIGAGMPYVWLAMEGIALSSSAHFGIIAPSCMLVFSTMGSVFLLSETLTRQRLIGVLMIILGVLFVGLSNFGRMDAQVALGDLMFVGCGALWASFTLFSKYWGLKAWVATAMVSVVSGLVCLPLYVVNQDALFTHLSISTLLVQGAFQGVLVAIFALYSYSKSVSLLGAAKGAVFAALVPPFALCLGVIILHEVVTWIEVTGIICVVLGMLFALGLMKVQSFRKRLPAKA</sequence>
<organism evidence="8 9">
    <name type="scientific">Marinomonas rhizomae</name>
    <dbReference type="NCBI Taxonomy" id="491948"/>
    <lineage>
        <taxon>Bacteria</taxon>
        <taxon>Pseudomonadati</taxon>
        <taxon>Pseudomonadota</taxon>
        <taxon>Gammaproteobacteria</taxon>
        <taxon>Oceanospirillales</taxon>
        <taxon>Oceanospirillaceae</taxon>
        <taxon>Marinomonas</taxon>
    </lineage>
</organism>
<evidence type="ECO:0000256" key="5">
    <source>
        <dbReference type="ARBA" id="ARBA00023136"/>
    </source>
</evidence>
<evidence type="ECO:0000256" key="1">
    <source>
        <dbReference type="ARBA" id="ARBA00004141"/>
    </source>
</evidence>
<feature type="transmembrane region" description="Helical" evidence="6">
    <location>
        <begin position="73"/>
        <end position="93"/>
    </location>
</feature>
<evidence type="ECO:0000313" key="9">
    <source>
        <dbReference type="Proteomes" id="UP000252792"/>
    </source>
</evidence>
<reference evidence="8 9" key="1">
    <citation type="submission" date="2018-06" db="EMBL/GenBank/DDBJ databases">
        <title>Genomic Encyclopedia of Type Strains, Phase III (KMG-III): the genomes of soil and plant-associated and newly described type strains.</title>
        <authorList>
            <person name="Whitman W."/>
        </authorList>
    </citation>
    <scope>NUCLEOTIDE SEQUENCE [LARGE SCALE GENOMIC DNA]</scope>
    <source>
        <strain evidence="8 9">CECT 7377</strain>
    </source>
</reference>
<dbReference type="Pfam" id="PF00892">
    <property type="entry name" value="EamA"/>
    <property type="match status" value="2"/>
</dbReference>
<keyword evidence="9" id="KW-1185">Reference proteome</keyword>